<feature type="transmembrane region" description="Helical" evidence="8">
    <location>
        <begin position="188"/>
        <end position="208"/>
    </location>
</feature>
<dbReference type="InterPro" id="IPR008972">
    <property type="entry name" value="Cupredoxin"/>
</dbReference>
<organism evidence="10 11">
    <name type="scientific">Halospeciosus flavus</name>
    <dbReference type="NCBI Taxonomy" id="3032283"/>
    <lineage>
        <taxon>Archaea</taxon>
        <taxon>Methanobacteriati</taxon>
        <taxon>Methanobacteriota</taxon>
        <taxon>Stenosarchaea group</taxon>
        <taxon>Halobacteria</taxon>
        <taxon>Halobacteriales</taxon>
        <taxon>Halobacteriaceae</taxon>
        <taxon>Halospeciosus</taxon>
    </lineage>
</organism>
<dbReference type="InterPro" id="IPR000923">
    <property type="entry name" value="BlueCu_1"/>
</dbReference>
<dbReference type="SUPFAM" id="SSF49503">
    <property type="entry name" value="Cupredoxins"/>
    <property type="match status" value="1"/>
</dbReference>
<accession>A0ABD5Z4J1</accession>
<keyword evidence="2" id="KW-0813">Transport</keyword>
<evidence type="ECO:0000256" key="5">
    <source>
        <dbReference type="ARBA" id="ARBA00023008"/>
    </source>
</evidence>
<evidence type="ECO:0000256" key="8">
    <source>
        <dbReference type="SAM" id="Phobius"/>
    </source>
</evidence>
<dbReference type="GO" id="GO:0016020">
    <property type="term" value="C:membrane"/>
    <property type="evidence" value="ECO:0007669"/>
    <property type="project" value="UniProtKB-SubCell"/>
</dbReference>
<evidence type="ECO:0000256" key="7">
    <source>
        <dbReference type="SAM" id="MobiDB-lite"/>
    </source>
</evidence>
<dbReference type="PROSITE" id="PS51318">
    <property type="entry name" value="TAT"/>
    <property type="match status" value="1"/>
</dbReference>
<evidence type="ECO:0000256" key="2">
    <source>
        <dbReference type="ARBA" id="ARBA00022448"/>
    </source>
</evidence>
<dbReference type="EMBL" id="JBHTAR010000011">
    <property type="protein sequence ID" value="MFC7200167.1"/>
    <property type="molecule type" value="Genomic_DNA"/>
</dbReference>
<keyword evidence="5" id="KW-0186">Copper</keyword>
<dbReference type="Pfam" id="PF00127">
    <property type="entry name" value="Copper-bind"/>
    <property type="match status" value="1"/>
</dbReference>
<evidence type="ECO:0000256" key="6">
    <source>
        <dbReference type="ARBA" id="ARBA00023136"/>
    </source>
</evidence>
<dbReference type="PANTHER" id="PTHR34192">
    <property type="entry name" value="PLASTOCYANIN MAJOR ISOFORM, CHLOROPLASTIC-RELATED"/>
    <property type="match status" value="1"/>
</dbReference>
<keyword evidence="6 8" id="KW-0472">Membrane</keyword>
<dbReference type="InterPro" id="IPR006311">
    <property type="entry name" value="TAT_signal"/>
</dbReference>
<keyword evidence="8" id="KW-0812">Transmembrane</keyword>
<comment type="caution">
    <text evidence="10">The sequence shown here is derived from an EMBL/GenBank/DDBJ whole genome shotgun (WGS) entry which is preliminary data.</text>
</comment>
<dbReference type="GO" id="GO:0046872">
    <property type="term" value="F:metal ion binding"/>
    <property type="evidence" value="ECO:0007669"/>
    <property type="project" value="UniProtKB-KW"/>
</dbReference>
<evidence type="ECO:0000259" key="9">
    <source>
        <dbReference type="Pfam" id="PF00127"/>
    </source>
</evidence>
<keyword evidence="4" id="KW-0249">Electron transport</keyword>
<dbReference type="PANTHER" id="PTHR34192:SF10">
    <property type="entry name" value="PLASTOCYANIN MAJOR ISOFORM, CHLOROPLASTIC-RELATED"/>
    <property type="match status" value="1"/>
</dbReference>
<feature type="region of interest" description="Disordered" evidence="7">
    <location>
        <begin position="40"/>
        <end position="68"/>
    </location>
</feature>
<dbReference type="RefSeq" id="WP_279526956.1">
    <property type="nucleotide sequence ID" value="NZ_CP122312.1"/>
</dbReference>
<name>A0ABD5Z4J1_9EURY</name>
<dbReference type="InterPro" id="IPR028871">
    <property type="entry name" value="BlueCu_1_BS"/>
</dbReference>
<evidence type="ECO:0000313" key="11">
    <source>
        <dbReference type="Proteomes" id="UP001596447"/>
    </source>
</evidence>
<gene>
    <name evidence="10" type="ORF">ACFQJ9_12225</name>
</gene>
<evidence type="ECO:0000256" key="1">
    <source>
        <dbReference type="ARBA" id="ARBA00004370"/>
    </source>
</evidence>
<feature type="compositionally biased region" description="Low complexity" evidence="7">
    <location>
        <begin position="40"/>
        <end position="60"/>
    </location>
</feature>
<reference evidence="10 11" key="1">
    <citation type="journal article" date="2019" name="Int. J. Syst. Evol. Microbiol.">
        <title>The Global Catalogue of Microorganisms (GCM) 10K type strain sequencing project: providing services to taxonomists for standard genome sequencing and annotation.</title>
        <authorList>
            <consortium name="The Broad Institute Genomics Platform"/>
            <consortium name="The Broad Institute Genome Sequencing Center for Infectious Disease"/>
            <person name="Wu L."/>
            <person name="Ma J."/>
        </authorList>
    </citation>
    <scope>NUCLEOTIDE SEQUENCE [LARGE SCALE GENOMIC DNA]</scope>
    <source>
        <strain evidence="10 11">XZGYJ-43</strain>
    </source>
</reference>
<evidence type="ECO:0000256" key="4">
    <source>
        <dbReference type="ARBA" id="ARBA00022982"/>
    </source>
</evidence>
<dbReference type="AlphaFoldDB" id="A0ABD5Z4J1"/>
<protein>
    <submittedName>
        <fullName evidence="10">Plastocyanin/azurin family copper-binding protein</fullName>
    </submittedName>
</protein>
<comment type="subcellular location">
    <subcellularLocation>
        <location evidence="1">Membrane</location>
    </subcellularLocation>
</comment>
<keyword evidence="11" id="KW-1185">Reference proteome</keyword>
<dbReference type="Proteomes" id="UP001596447">
    <property type="component" value="Unassembled WGS sequence"/>
</dbReference>
<keyword evidence="8" id="KW-1133">Transmembrane helix</keyword>
<dbReference type="Gene3D" id="2.60.40.420">
    <property type="entry name" value="Cupredoxins - blue copper proteins"/>
    <property type="match status" value="1"/>
</dbReference>
<keyword evidence="3" id="KW-0479">Metal-binding</keyword>
<dbReference type="PROSITE" id="PS00196">
    <property type="entry name" value="COPPER_BLUE"/>
    <property type="match status" value="1"/>
</dbReference>
<proteinExistence type="predicted"/>
<sequence length="223" mass="23248">MNRRDFLRAATGGAGVAGATGAAQASGSSAVASVAANNTTTAGNETGNQTSNQTTTSDGGDLPGSGKTVTVPLVSDPYKFEGATDSPLYIQPGTTVKFVWESDNHNINVDKQPEGASWKGVPEIHNTGYTHSHTFTTKGRYHFWCDPHKSLGMIGDIVVNESGQPPGGSGGPATLSPHEMGVPFQAQYVGVATLLAMFVALVFTFFTLKYGSSPHTSAPNKRD</sequence>
<evidence type="ECO:0000256" key="3">
    <source>
        <dbReference type="ARBA" id="ARBA00022723"/>
    </source>
</evidence>
<feature type="domain" description="Blue (type 1) copper" evidence="9">
    <location>
        <begin position="88"/>
        <end position="160"/>
    </location>
</feature>
<evidence type="ECO:0000313" key="10">
    <source>
        <dbReference type="EMBL" id="MFC7200167.1"/>
    </source>
</evidence>